<comment type="caution">
    <text evidence="3">The sequence shown here is derived from an EMBL/GenBank/DDBJ whole genome shotgun (WGS) entry which is preliminary data.</text>
</comment>
<feature type="compositionally biased region" description="Acidic residues" evidence="1">
    <location>
        <begin position="102"/>
        <end position="114"/>
    </location>
</feature>
<keyword evidence="2" id="KW-0812">Transmembrane</keyword>
<feature type="transmembrane region" description="Helical" evidence="2">
    <location>
        <begin position="6"/>
        <end position="24"/>
    </location>
</feature>
<keyword evidence="2" id="KW-0472">Membrane</keyword>
<evidence type="ECO:0000256" key="1">
    <source>
        <dbReference type="SAM" id="MobiDB-lite"/>
    </source>
</evidence>
<dbReference type="Proteomes" id="UP000617634">
    <property type="component" value="Unassembled WGS sequence"/>
</dbReference>
<gene>
    <name evidence="3" type="ORF">I5E68_04280</name>
</gene>
<dbReference type="AlphaFoldDB" id="A0A931HA45"/>
<accession>A0A931HA45</accession>
<evidence type="ECO:0000313" key="3">
    <source>
        <dbReference type="EMBL" id="MBH0112170.1"/>
    </source>
</evidence>
<dbReference type="RefSeq" id="WP_197164533.1">
    <property type="nucleotide sequence ID" value="NZ_JADZGI010000001.1"/>
</dbReference>
<dbReference type="EMBL" id="JADZGI010000001">
    <property type="protein sequence ID" value="MBH0112170.1"/>
    <property type="molecule type" value="Genomic_DNA"/>
</dbReference>
<dbReference type="Gene3D" id="1.10.150.20">
    <property type="entry name" value="5' to 3' exonuclease, C-terminal subdomain"/>
    <property type="match status" value="1"/>
</dbReference>
<feature type="compositionally biased region" description="Low complexity" evidence="1">
    <location>
        <begin position="130"/>
        <end position="141"/>
    </location>
</feature>
<organism evidence="3 4">
    <name type="scientific">Novosphingobium aureum</name>
    <dbReference type="NCBI Taxonomy" id="2792964"/>
    <lineage>
        <taxon>Bacteria</taxon>
        <taxon>Pseudomonadati</taxon>
        <taxon>Pseudomonadota</taxon>
        <taxon>Alphaproteobacteria</taxon>
        <taxon>Sphingomonadales</taxon>
        <taxon>Sphingomonadaceae</taxon>
        <taxon>Novosphingobium</taxon>
    </lineage>
</organism>
<evidence type="ECO:0000256" key="2">
    <source>
        <dbReference type="SAM" id="Phobius"/>
    </source>
</evidence>
<reference evidence="3" key="1">
    <citation type="submission" date="2020-11" db="EMBL/GenBank/DDBJ databases">
        <title>Novosphingobium aureum sp. nov., a marine bacterium isolated from sediment of a salt flat.</title>
        <authorList>
            <person name="Yoo Y."/>
            <person name="Kim J.-J."/>
        </authorList>
    </citation>
    <scope>NUCLEOTIDE SEQUENCE</scope>
    <source>
        <strain evidence="3">YJ-S2-02</strain>
    </source>
</reference>
<name>A0A931HA45_9SPHN</name>
<proteinExistence type="predicted"/>
<feature type="region of interest" description="Disordered" evidence="1">
    <location>
        <begin position="102"/>
        <end position="166"/>
    </location>
</feature>
<evidence type="ECO:0000313" key="4">
    <source>
        <dbReference type="Proteomes" id="UP000617634"/>
    </source>
</evidence>
<sequence>MIEANWLIFIAALLIGIVVAYWIFAHGSKPAKRSHRPDVLDEGAAPAQRNQALIDSAPAASFDLPVPDVPAKEPVARAHIDPPAAAGTMAGIGEVIAVAAQEEADAADEDEDAGETPAGVDSEPKGTDTAAPVEPVAEAAPAPAPVPEPVAVSEPAPAPAPAAEGEADNLRKIKGLGPKMEKLLVSMGVTRYAQIAQWSEADLDDLDTKLGAFAGRPRRDKWVEQARLLSGGDTSAYEVEFGKL</sequence>
<protein>
    <submittedName>
        <fullName evidence="3">Uncharacterized protein</fullName>
    </submittedName>
</protein>
<keyword evidence="4" id="KW-1185">Reference proteome</keyword>
<keyword evidence="2" id="KW-1133">Transmembrane helix</keyword>